<evidence type="ECO:0000256" key="4">
    <source>
        <dbReference type="ARBA" id="ARBA00022759"/>
    </source>
</evidence>
<keyword evidence="9" id="KW-1185">Reference proteome</keyword>
<keyword evidence="2" id="KW-1277">Toxin-antitoxin system</keyword>
<dbReference type="Proteomes" id="UP001314681">
    <property type="component" value="Unassembled WGS sequence"/>
</dbReference>
<name>A0ABS6K7B3_9FIRM</name>
<evidence type="ECO:0000256" key="5">
    <source>
        <dbReference type="ARBA" id="ARBA00022801"/>
    </source>
</evidence>
<keyword evidence="4" id="KW-0255">Endonuclease</keyword>
<sequence length="56" mass="6659">MKRRELVKKFEAGGWELVRHGGRHDIYTDGEHLEEIPRHPDINEVLAKKLIRKWGL</sequence>
<evidence type="ECO:0000256" key="6">
    <source>
        <dbReference type="ARBA" id="ARBA00022884"/>
    </source>
</evidence>
<keyword evidence="3" id="KW-0540">Nuclease</keyword>
<comment type="caution">
    <text evidence="8">The sequence shown here is derived from an EMBL/GenBank/DDBJ whole genome shotgun (WGS) entry which is preliminary data.</text>
</comment>
<dbReference type="InterPro" id="IPR038570">
    <property type="entry name" value="HicA_sf"/>
</dbReference>
<dbReference type="InterPro" id="IPR012933">
    <property type="entry name" value="HicA_mRNA_interferase"/>
</dbReference>
<keyword evidence="6" id="KW-0694">RNA-binding</keyword>
<proteinExistence type="inferred from homology"/>
<keyword evidence="5" id="KW-0378">Hydrolase</keyword>
<protein>
    <submittedName>
        <fullName evidence="8">Type II toxin-antitoxin system HicA family toxin</fullName>
    </submittedName>
</protein>
<comment type="similarity">
    <text evidence="1">Belongs to the HicA mRNA interferase family.</text>
</comment>
<dbReference type="RefSeq" id="WP_238726760.1">
    <property type="nucleotide sequence ID" value="NZ_JAHQCX010000005.1"/>
</dbReference>
<dbReference type="Gene3D" id="3.30.920.30">
    <property type="entry name" value="Hypothetical protein"/>
    <property type="match status" value="1"/>
</dbReference>
<dbReference type="Pfam" id="PF07927">
    <property type="entry name" value="HicA_toxin"/>
    <property type="match status" value="1"/>
</dbReference>
<evidence type="ECO:0000256" key="2">
    <source>
        <dbReference type="ARBA" id="ARBA00022649"/>
    </source>
</evidence>
<keyword evidence="7" id="KW-0346">Stress response</keyword>
<accession>A0ABS6K7B3</accession>
<evidence type="ECO:0000256" key="7">
    <source>
        <dbReference type="ARBA" id="ARBA00023016"/>
    </source>
</evidence>
<dbReference type="EMBL" id="JAHQCX010000005">
    <property type="protein sequence ID" value="MBU9726404.1"/>
    <property type="molecule type" value="Genomic_DNA"/>
</dbReference>
<gene>
    <name evidence="8" type="ORF">KTH90_10300</name>
</gene>
<evidence type="ECO:0000256" key="3">
    <source>
        <dbReference type="ARBA" id="ARBA00022722"/>
    </source>
</evidence>
<reference evidence="8 9" key="1">
    <citation type="submission" date="2021-06" db="EMBL/GenBank/DDBJ databases">
        <title>Description of novel taxa of the family Lachnospiraceae.</title>
        <authorList>
            <person name="Chaplin A.V."/>
            <person name="Sokolova S.R."/>
            <person name="Pikina A.P."/>
            <person name="Korzhanova M."/>
            <person name="Belova V."/>
            <person name="Korostin D."/>
            <person name="Efimov B.A."/>
        </authorList>
    </citation>
    <scope>NUCLEOTIDE SEQUENCE [LARGE SCALE GENOMIC DNA]</scope>
    <source>
        <strain evidence="8 9">ASD4241</strain>
    </source>
</reference>
<evidence type="ECO:0000313" key="8">
    <source>
        <dbReference type="EMBL" id="MBU9726404.1"/>
    </source>
</evidence>
<evidence type="ECO:0000256" key="1">
    <source>
        <dbReference type="ARBA" id="ARBA00006620"/>
    </source>
</evidence>
<dbReference type="SUPFAM" id="SSF54786">
    <property type="entry name" value="YcfA/nrd intein domain"/>
    <property type="match status" value="1"/>
</dbReference>
<evidence type="ECO:0000313" key="9">
    <source>
        <dbReference type="Proteomes" id="UP001314681"/>
    </source>
</evidence>
<organism evidence="8 9">
    <name type="scientific">Diplocloster modestus</name>
    <dbReference type="NCBI Taxonomy" id="2850322"/>
    <lineage>
        <taxon>Bacteria</taxon>
        <taxon>Bacillati</taxon>
        <taxon>Bacillota</taxon>
        <taxon>Clostridia</taxon>
        <taxon>Lachnospirales</taxon>
        <taxon>Lachnospiraceae</taxon>
        <taxon>Diplocloster</taxon>
    </lineage>
</organism>